<protein>
    <submittedName>
        <fullName evidence="2">Uncharacterized protein</fullName>
    </submittedName>
</protein>
<evidence type="ECO:0000313" key="3">
    <source>
        <dbReference type="Proteomes" id="UP000645517"/>
    </source>
</evidence>
<comment type="caution">
    <text evidence="2">The sequence shown here is derived from an EMBL/GenBank/DDBJ whole genome shotgun (WGS) entry which is preliminary data.</text>
</comment>
<evidence type="ECO:0000313" key="2">
    <source>
        <dbReference type="EMBL" id="GGN33882.1"/>
    </source>
</evidence>
<accession>A0ABQ2IYP4</accession>
<name>A0ABQ2IYP4_9DEIO</name>
<organism evidence="2 3">
    <name type="scientific">Deinococcus daejeonensis</name>
    <dbReference type="NCBI Taxonomy" id="1007098"/>
    <lineage>
        <taxon>Bacteria</taxon>
        <taxon>Thermotogati</taxon>
        <taxon>Deinococcota</taxon>
        <taxon>Deinococci</taxon>
        <taxon>Deinococcales</taxon>
        <taxon>Deinococcaceae</taxon>
        <taxon>Deinococcus</taxon>
    </lineage>
</organism>
<keyword evidence="3" id="KW-1185">Reference proteome</keyword>
<dbReference type="Proteomes" id="UP000645517">
    <property type="component" value="Unassembled WGS sequence"/>
</dbReference>
<sequence>MGCKAHAIRADTSGSGAGSGRGAGNPVTFRMVGETDGIRIIRIPIEWAAKPVQSERMRVGAGWVPDVEPAIR</sequence>
<feature type="region of interest" description="Disordered" evidence="1">
    <location>
        <begin position="1"/>
        <end position="26"/>
    </location>
</feature>
<evidence type="ECO:0000256" key="1">
    <source>
        <dbReference type="SAM" id="MobiDB-lite"/>
    </source>
</evidence>
<proteinExistence type="predicted"/>
<gene>
    <name evidence="2" type="ORF">GCM10010842_11960</name>
</gene>
<dbReference type="EMBL" id="BMOR01000003">
    <property type="protein sequence ID" value="GGN33882.1"/>
    <property type="molecule type" value="Genomic_DNA"/>
</dbReference>
<reference evidence="3" key="1">
    <citation type="journal article" date="2019" name="Int. J. Syst. Evol. Microbiol.">
        <title>The Global Catalogue of Microorganisms (GCM) 10K type strain sequencing project: providing services to taxonomists for standard genome sequencing and annotation.</title>
        <authorList>
            <consortium name="The Broad Institute Genomics Platform"/>
            <consortium name="The Broad Institute Genome Sequencing Center for Infectious Disease"/>
            <person name="Wu L."/>
            <person name="Ma J."/>
        </authorList>
    </citation>
    <scope>NUCLEOTIDE SEQUENCE [LARGE SCALE GENOMIC DNA]</scope>
    <source>
        <strain evidence="3">JCM 16918</strain>
    </source>
</reference>